<dbReference type="InterPro" id="IPR011856">
    <property type="entry name" value="tRNA_endonuc-like_dom_sf"/>
</dbReference>
<comment type="caution">
    <text evidence="3">The sequence shown here is derived from an EMBL/GenBank/DDBJ whole genome shotgun (WGS) entry which is preliminary data.</text>
</comment>
<gene>
    <name evidence="3" type="ORF">POREN0001_1676</name>
</gene>
<dbReference type="PANTHER" id="PTHR34039">
    <property type="entry name" value="UPF0102 PROTEIN YRAN"/>
    <property type="match status" value="1"/>
</dbReference>
<comment type="similarity">
    <text evidence="1 2">Belongs to the UPF0102 family.</text>
</comment>
<dbReference type="Proteomes" id="UP000004295">
    <property type="component" value="Unassembled WGS sequence"/>
</dbReference>
<dbReference type="GO" id="GO:0003676">
    <property type="term" value="F:nucleic acid binding"/>
    <property type="evidence" value="ECO:0007669"/>
    <property type="project" value="InterPro"/>
</dbReference>
<evidence type="ECO:0000256" key="1">
    <source>
        <dbReference type="ARBA" id="ARBA00006738"/>
    </source>
</evidence>
<organism evidence="3 4">
    <name type="scientific">Porphyromonas endodontalis (strain ATCC 35406 / DSM 24491 / JCM 8526 / CCUG 16442 / BCRC 14492 / NCTC 13058 / HG 370)</name>
    <name type="common">Bacteroides endodontalis</name>
    <dbReference type="NCBI Taxonomy" id="553175"/>
    <lineage>
        <taxon>Bacteria</taxon>
        <taxon>Pseudomonadati</taxon>
        <taxon>Bacteroidota</taxon>
        <taxon>Bacteroidia</taxon>
        <taxon>Bacteroidales</taxon>
        <taxon>Porphyromonadaceae</taxon>
        <taxon>Porphyromonas</taxon>
    </lineage>
</organism>
<name>C3JBE2_POREA</name>
<dbReference type="SUPFAM" id="SSF52980">
    <property type="entry name" value="Restriction endonuclease-like"/>
    <property type="match status" value="1"/>
</dbReference>
<keyword evidence="4" id="KW-1185">Reference proteome</keyword>
<dbReference type="HAMAP" id="MF_00048">
    <property type="entry name" value="UPF0102"/>
    <property type="match status" value="1"/>
</dbReference>
<dbReference type="AlphaFoldDB" id="C3JBE2"/>
<proteinExistence type="inferred from homology"/>
<dbReference type="Gene3D" id="3.40.1350.10">
    <property type="match status" value="1"/>
</dbReference>
<dbReference type="InterPro" id="IPR003509">
    <property type="entry name" value="UPF0102_YraN-like"/>
</dbReference>
<sequence length="127" mass="14852">MAQHNDLGVLGERAAYRYLEQLKYKILDTNWSIDGKKEVDIFATDERELIVIEVKTRNEDYSVSPLSAVTRRKQANIISLTNAYIRLKGITLPIRFDVLTAVFHPFDQSFDIEYYKDAFRATVRKKY</sequence>
<accession>C3JBE2</accession>
<protein>
    <recommendedName>
        <fullName evidence="2">UPF0102 protein POREN0001_1676</fullName>
    </recommendedName>
</protein>
<dbReference type="Pfam" id="PF02021">
    <property type="entry name" value="UPF0102"/>
    <property type="match status" value="1"/>
</dbReference>
<evidence type="ECO:0000256" key="2">
    <source>
        <dbReference type="HAMAP-Rule" id="MF_00048"/>
    </source>
</evidence>
<dbReference type="InterPro" id="IPR011335">
    <property type="entry name" value="Restrct_endonuc-II-like"/>
</dbReference>
<dbReference type="PANTHER" id="PTHR34039:SF1">
    <property type="entry name" value="UPF0102 PROTEIN YRAN"/>
    <property type="match status" value="1"/>
</dbReference>
<dbReference type="eggNOG" id="COG0792">
    <property type="taxonomic scope" value="Bacteria"/>
</dbReference>
<dbReference type="EMBL" id="ACNN01000026">
    <property type="protein sequence ID" value="EEN82367.1"/>
    <property type="molecule type" value="Genomic_DNA"/>
</dbReference>
<dbReference type="GeneID" id="93366117"/>
<dbReference type="STRING" id="553175.POREN0001_1676"/>
<evidence type="ECO:0000313" key="4">
    <source>
        <dbReference type="Proteomes" id="UP000004295"/>
    </source>
</evidence>
<dbReference type="RefSeq" id="WP_004334134.1">
    <property type="nucleotide sequence ID" value="NZ_ACNN01000026.1"/>
</dbReference>
<evidence type="ECO:0000313" key="3">
    <source>
        <dbReference type="EMBL" id="EEN82367.1"/>
    </source>
</evidence>
<reference evidence="3 4" key="1">
    <citation type="submission" date="2009-04" db="EMBL/GenBank/DDBJ databases">
        <authorList>
            <person name="Sebastian Y."/>
            <person name="Madupu R."/>
            <person name="Durkin A.S."/>
            <person name="Torralba M."/>
            <person name="Methe B."/>
            <person name="Sutton G.G."/>
            <person name="Strausberg R.L."/>
            <person name="Nelson K.E."/>
        </authorList>
    </citation>
    <scope>NUCLEOTIDE SEQUENCE [LARGE SCALE GENOMIC DNA]</scope>
    <source>
        <strain evidence="4">ATCC 35406 / BCRC 14492 / JCM 8526 / NCTC 13058 / HG 370</strain>
    </source>
</reference>